<feature type="region of interest" description="Disordered" evidence="4">
    <location>
        <begin position="1"/>
        <end position="40"/>
    </location>
</feature>
<evidence type="ECO:0000256" key="3">
    <source>
        <dbReference type="ARBA" id="ARBA00023295"/>
    </source>
</evidence>
<sequence>MKQRGSLVFVSTTSTTTTTSLRSSSPHPSSTRPRLTFPDMYPRPDFERTGLRWQSLNGDWDFLFDDEDVGQKDRWFDLGLPAYVDLTGIGASNDSQFSESESITRKITDGTQSAIEGNFKSQKSAVTRNSLQTIKVPFVFQSPASGLNERGVHEVMWYQREITPPISEDEIKSGDRLLLRFGAVDYDAKVWVAGQYVGGHRGGHVPFDLDITDAVASSDANAPVPIIVRVYDSAYDLTQPRGKQYWGAKPESIFYTPSGGIWQNVWLETVTSSRIADSSNGTVIRSNDIDSGKLHASIAVAGRKAGFPYHVEIEASLAGVPVSKSEALKLPREKDNVEGTLSLRLSGEQISKLPETLTSSAPLDDARAWKDGVALWSPEFPSLYDLTIRLFDDSGETKLIDEVKTTTGMRSLDWTSGNGALNLNGRPYFQALCLDQGYWPDTFMTPPSPESLKADIELAKAMGFNGCRKHQKVEDPIFMYWADRLGYLVWGEMANAYQFSAQYVDRFNQEWLESVKRDINHPSIVTWTPVNESWGYTDLQANLEQRNHIRSLYYQTKTLDPSRPINDNCGWQHVLTDLSTFHDYSDSPALAETCSSLAGIFSPKANRPVWLPAIPPHDPGSAHVPGAPIICTEFGGVNIAPAKGAEDKEWGYTTAADPSDLLARIEKLVLAVVEGGHCSGFVWTQLSDIEQETNGLYAFDRTPKLPAAEVRAVMERALGVFYGNSKEVA</sequence>
<dbReference type="Gene3D" id="3.20.20.80">
    <property type="entry name" value="Glycosidases"/>
    <property type="match status" value="1"/>
</dbReference>
<keyword evidence="3" id="KW-0326">Glycosidase</keyword>
<evidence type="ECO:0000256" key="1">
    <source>
        <dbReference type="ARBA" id="ARBA00007401"/>
    </source>
</evidence>
<evidence type="ECO:0000256" key="2">
    <source>
        <dbReference type="ARBA" id="ARBA00022801"/>
    </source>
</evidence>
<organism evidence="8 9">
    <name type="scientific">Pseudovirgaria hyperparasitica</name>
    <dbReference type="NCBI Taxonomy" id="470096"/>
    <lineage>
        <taxon>Eukaryota</taxon>
        <taxon>Fungi</taxon>
        <taxon>Dikarya</taxon>
        <taxon>Ascomycota</taxon>
        <taxon>Pezizomycotina</taxon>
        <taxon>Dothideomycetes</taxon>
        <taxon>Dothideomycetes incertae sedis</taxon>
        <taxon>Acrospermales</taxon>
        <taxon>Acrospermaceae</taxon>
        <taxon>Pseudovirgaria</taxon>
    </lineage>
</organism>
<dbReference type="Gene3D" id="2.60.120.260">
    <property type="entry name" value="Galactose-binding domain-like"/>
    <property type="match status" value="1"/>
</dbReference>
<dbReference type="InterPro" id="IPR017853">
    <property type="entry name" value="GH"/>
</dbReference>
<feature type="domain" description="Glycoside hydrolase family 2 catalytic" evidence="6">
    <location>
        <begin position="451"/>
        <end position="592"/>
    </location>
</feature>
<dbReference type="PANTHER" id="PTHR42732">
    <property type="entry name" value="BETA-GALACTOSIDASE"/>
    <property type="match status" value="1"/>
</dbReference>
<gene>
    <name evidence="8" type="ORF">EJ05DRAFT_474638</name>
</gene>
<reference evidence="8" key="1">
    <citation type="journal article" date="2020" name="Stud. Mycol.">
        <title>101 Dothideomycetes genomes: a test case for predicting lifestyles and emergence of pathogens.</title>
        <authorList>
            <person name="Haridas S."/>
            <person name="Albert R."/>
            <person name="Binder M."/>
            <person name="Bloem J."/>
            <person name="Labutti K."/>
            <person name="Salamov A."/>
            <person name="Andreopoulos B."/>
            <person name="Baker S."/>
            <person name="Barry K."/>
            <person name="Bills G."/>
            <person name="Bluhm B."/>
            <person name="Cannon C."/>
            <person name="Castanera R."/>
            <person name="Culley D."/>
            <person name="Daum C."/>
            <person name="Ezra D."/>
            <person name="Gonzalez J."/>
            <person name="Henrissat B."/>
            <person name="Kuo A."/>
            <person name="Liang C."/>
            <person name="Lipzen A."/>
            <person name="Lutzoni F."/>
            <person name="Magnuson J."/>
            <person name="Mondo S."/>
            <person name="Nolan M."/>
            <person name="Ohm R."/>
            <person name="Pangilinan J."/>
            <person name="Park H.-J."/>
            <person name="Ramirez L."/>
            <person name="Alfaro M."/>
            <person name="Sun H."/>
            <person name="Tritt A."/>
            <person name="Yoshinaga Y."/>
            <person name="Zwiers L.-H."/>
            <person name="Turgeon B."/>
            <person name="Goodwin S."/>
            <person name="Spatafora J."/>
            <person name="Crous P."/>
            <person name="Grigoriev I."/>
        </authorList>
    </citation>
    <scope>NUCLEOTIDE SEQUENCE</scope>
    <source>
        <strain evidence="8">CBS 121739</strain>
    </source>
</reference>
<dbReference type="InterPro" id="IPR013783">
    <property type="entry name" value="Ig-like_fold"/>
</dbReference>
<dbReference type="Proteomes" id="UP000799437">
    <property type="component" value="Unassembled WGS sequence"/>
</dbReference>
<dbReference type="SUPFAM" id="SSF49303">
    <property type="entry name" value="beta-Galactosidase/glucuronidase domain"/>
    <property type="match status" value="1"/>
</dbReference>
<dbReference type="InterPro" id="IPR006103">
    <property type="entry name" value="Glyco_hydro_2_cat"/>
</dbReference>
<evidence type="ECO:0000313" key="8">
    <source>
        <dbReference type="EMBL" id="KAF2759530.1"/>
    </source>
</evidence>
<keyword evidence="2 8" id="KW-0378">Hydrolase</keyword>
<dbReference type="EMBL" id="ML996569">
    <property type="protein sequence ID" value="KAF2759530.1"/>
    <property type="molecule type" value="Genomic_DNA"/>
</dbReference>
<accession>A0A6A6WC44</accession>
<dbReference type="Pfam" id="PF02837">
    <property type="entry name" value="Glyco_hydro_2_N"/>
    <property type="match status" value="1"/>
</dbReference>
<evidence type="ECO:0000259" key="7">
    <source>
        <dbReference type="Pfam" id="PF02837"/>
    </source>
</evidence>
<dbReference type="OrthoDB" id="20872at2759"/>
<dbReference type="Pfam" id="PF00703">
    <property type="entry name" value="Glyco_hydro_2"/>
    <property type="match status" value="1"/>
</dbReference>
<dbReference type="Gene3D" id="2.60.40.10">
    <property type="entry name" value="Immunoglobulins"/>
    <property type="match status" value="1"/>
</dbReference>
<evidence type="ECO:0000259" key="6">
    <source>
        <dbReference type="Pfam" id="PF02836"/>
    </source>
</evidence>
<dbReference type="PANTHER" id="PTHR42732:SF4">
    <property type="entry name" value="BETA-MANNOSIDASE"/>
    <property type="match status" value="1"/>
</dbReference>
<dbReference type="GO" id="GO:0005975">
    <property type="term" value="P:carbohydrate metabolic process"/>
    <property type="evidence" value="ECO:0007669"/>
    <property type="project" value="InterPro"/>
</dbReference>
<feature type="domain" description="Glycosyl hydrolases family 2 sugar binding" evidence="7">
    <location>
        <begin position="54"/>
        <end position="233"/>
    </location>
</feature>
<evidence type="ECO:0000256" key="4">
    <source>
        <dbReference type="SAM" id="MobiDB-lite"/>
    </source>
</evidence>
<dbReference type="RefSeq" id="XP_033601981.1">
    <property type="nucleotide sequence ID" value="XM_033743640.1"/>
</dbReference>
<dbReference type="SUPFAM" id="SSF49785">
    <property type="entry name" value="Galactose-binding domain-like"/>
    <property type="match status" value="1"/>
</dbReference>
<dbReference type="InterPro" id="IPR051913">
    <property type="entry name" value="GH2_Domain-Containing"/>
</dbReference>
<dbReference type="InterPro" id="IPR006102">
    <property type="entry name" value="Ig-like_GH2"/>
</dbReference>
<feature type="domain" description="Glycoside hydrolase family 2 immunoglobulin-like beta-sandwich" evidence="5">
    <location>
        <begin position="367"/>
        <end position="410"/>
    </location>
</feature>
<dbReference type="InterPro" id="IPR006104">
    <property type="entry name" value="Glyco_hydro_2_N"/>
</dbReference>
<dbReference type="AlphaFoldDB" id="A0A6A6WC44"/>
<evidence type="ECO:0000259" key="5">
    <source>
        <dbReference type="Pfam" id="PF00703"/>
    </source>
</evidence>
<proteinExistence type="inferred from homology"/>
<name>A0A6A6WC44_9PEZI</name>
<protein>
    <submittedName>
        <fullName evidence="8">Family 2 glycoside hydrolase</fullName>
    </submittedName>
</protein>
<dbReference type="GeneID" id="54484694"/>
<dbReference type="InterPro" id="IPR036156">
    <property type="entry name" value="Beta-gal/glucu_dom_sf"/>
</dbReference>
<dbReference type="GO" id="GO:0004553">
    <property type="term" value="F:hydrolase activity, hydrolyzing O-glycosyl compounds"/>
    <property type="evidence" value="ECO:0007669"/>
    <property type="project" value="InterPro"/>
</dbReference>
<dbReference type="SUPFAM" id="SSF51445">
    <property type="entry name" value="(Trans)glycosidases"/>
    <property type="match status" value="1"/>
</dbReference>
<keyword evidence="9" id="KW-1185">Reference proteome</keyword>
<feature type="compositionally biased region" description="Low complexity" evidence="4">
    <location>
        <begin position="11"/>
        <end position="36"/>
    </location>
</feature>
<dbReference type="InterPro" id="IPR008979">
    <property type="entry name" value="Galactose-bd-like_sf"/>
</dbReference>
<dbReference type="Pfam" id="PF02836">
    <property type="entry name" value="Glyco_hydro_2_C"/>
    <property type="match status" value="1"/>
</dbReference>
<evidence type="ECO:0000313" key="9">
    <source>
        <dbReference type="Proteomes" id="UP000799437"/>
    </source>
</evidence>
<comment type="similarity">
    <text evidence="1">Belongs to the glycosyl hydrolase 2 family.</text>
</comment>